<gene>
    <name evidence="2" type="ORF">E5161_00665</name>
</gene>
<dbReference type="Gene3D" id="3.90.1200.10">
    <property type="match status" value="1"/>
</dbReference>
<evidence type="ECO:0000313" key="2">
    <source>
        <dbReference type="EMBL" id="TJY43948.1"/>
    </source>
</evidence>
<dbReference type="InterPro" id="IPR002575">
    <property type="entry name" value="Aminoglycoside_PTrfase"/>
</dbReference>
<evidence type="ECO:0000259" key="1">
    <source>
        <dbReference type="Pfam" id="PF01636"/>
    </source>
</evidence>
<evidence type="ECO:0000313" key="3">
    <source>
        <dbReference type="Proteomes" id="UP000309673"/>
    </source>
</evidence>
<protein>
    <submittedName>
        <fullName evidence="2">Aminoglycoside phosphotransferase family protein</fullName>
    </submittedName>
</protein>
<dbReference type="Proteomes" id="UP000309673">
    <property type="component" value="Unassembled WGS sequence"/>
</dbReference>
<name>A0A4U0FGD7_9BACL</name>
<dbReference type="GO" id="GO:0016740">
    <property type="term" value="F:transferase activity"/>
    <property type="evidence" value="ECO:0007669"/>
    <property type="project" value="UniProtKB-KW"/>
</dbReference>
<sequence>MQNRFRHIQWNNGSEVSQRLAAPDALWTVHPMPSGLEAEVVRIAFADIHYAMKIWNKSSKPDAQYQYDLLSELRHQGLSVSQPFGSGIDGMDHPVLLTSFDGEAVKKVNPEMIAEIAKLLSQIHNIQMGERSFFRKYDFIPYFYPGIDQFPDLHDRLQSIVTDSRLKQERLIHGDFNLGNIVEKDGRYTVIDWTNGQLGDHRYDLAWAHFLLKVYTSERIASQFLSAYTSDIPLDLGEYQAFEAMACLRWIFLNRTAELPKRSNTVKRVKNIIKQNAYLQGVGV</sequence>
<keyword evidence="3" id="KW-1185">Reference proteome</keyword>
<proteinExistence type="predicted"/>
<accession>A0A4U0FGD7</accession>
<reference evidence="2 3" key="1">
    <citation type="submission" date="2019-04" db="EMBL/GenBank/DDBJ databases">
        <title>Cohnella sp. nov., isolated from soil.</title>
        <authorList>
            <person name="Kim W."/>
        </authorList>
    </citation>
    <scope>NUCLEOTIDE SEQUENCE [LARGE SCALE GENOMIC DNA]</scope>
    <source>
        <strain evidence="2 3">CAU 1483</strain>
    </source>
</reference>
<dbReference type="AlphaFoldDB" id="A0A4U0FGD7"/>
<dbReference type="Pfam" id="PF01636">
    <property type="entry name" value="APH"/>
    <property type="match status" value="1"/>
</dbReference>
<dbReference type="PANTHER" id="PTHR40086">
    <property type="entry name" value="PHOSPHOTRANSFERASE YTMP-RELATED"/>
    <property type="match status" value="1"/>
</dbReference>
<dbReference type="EMBL" id="SUPK01000001">
    <property type="protein sequence ID" value="TJY43948.1"/>
    <property type="molecule type" value="Genomic_DNA"/>
</dbReference>
<dbReference type="PANTHER" id="PTHR40086:SF1">
    <property type="entry name" value="CELL CYCLE REGULATOR CCRZ"/>
    <property type="match status" value="1"/>
</dbReference>
<dbReference type="OrthoDB" id="9812495at2"/>
<comment type="caution">
    <text evidence="2">The sequence shown here is derived from an EMBL/GenBank/DDBJ whole genome shotgun (WGS) entry which is preliminary data.</text>
</comment>
<dbReference type="SUPFAM" id="SSF56112">
    <property type="entry name" value="Protein kinase-like (PK-like)"/>
    <property type="match status" value="1"/>
</dbReference>
<dbReference type="RefSeq" id="WP_136775669.1">
    <property type="nucleotide sequence ID" value="NZ_SUPK01000001.1"/>
</dbReference>
<organism evidence="2 3">
    <name type="scientific">Cohnella pontilimi</name>
    <dbReference type="NCBI Taxonomy" id="2564100"/>
    <lineage>
        <taxon>Bacteria</taxon>
        <taxon>Bacillati</taxon>
        <taxon>Bacillota</taxon>
        <taxon>Bacilli</taxon>
        <taxon>Bacillales</taxon>
        <taxon>Paenibacillaceae</taxon>
        <taxon>Cohnella</taxon>
    </lineage>
</organism>
<dbReference type="InterPro" id="IPR011009">
    <property type="entry name" value="Kinase-like_dom_sf"/>
</dbReference>
<keyword evidence="2" id="KW-0808">Transferase</keyword>
<feature type="domain" description="Aminoglycoside phosphotransferase" evidence="1">
    <location>
        <begin position="29"/>
        <end position="229"/>
    </location>
</feature>
<dbReference type="InterPro" id="IPR052077">
    <property type="entry name" value="CcrZ_PhaseVar_Mediator"/>
</dbReference>